<evidence type="ECO:0000313" key="3">
    <source>
        <dbReference type="Proteomes" id="UP000290889"/>
    </source>
</evidence>
<dbReference type="KEGG" id="mur:EQY75_02835"/>
<dbReference type="Pfam" id="PF14289">
    <property type="entry name" value="DUF4369"/>
    <property type="match status" value="1"/>
</dbReference>
<name>A0A411E794_9FLAO</name>
<dbReference type="EMBL" id="CP035544">
    <property type="protein sequence ID" value="QBA63576.1"/>
    <property type="molecule type" value="Genomic_DNA"/>
</dbReference>
<evidence type="ECO:0000259" key="1">
    <source>
        <dbReference type="Pfam" id="PF14289"/>
    </source>
</evidence>
<dbReference type="AlphaFoldDB" id="A0A411E794"/>
<dbReference type="Proteomes" id="UP000290889">
    <property type="component" value="Chromosome"/>
</dbReference>
<gene>
    <name evidence="2" type="ORF">EQY75_02835</name>
</gene>
<feature type="domain" description="DUF4369" evidence="1">
    <location>
        <begin position="26"/>
        <end position="124"/>
    </location>
</feature>
<keyword evidence="3" id="KW-1185">Reference proteome</keyword>
<evidence type="ECO:0000313" key="2">
    <source>
        <dbReference type="EMBL" id="QBA63576.1"/>
    </source>
</evidence>
<sequence length="234" mass="26296">MKYLTFFLLFGLLIVSCGDNQKMKMEVAGNVKGLKKGTLFLQKVEDSVLVTLDSLEMRGKGDFLFETELESPEIYYLYLKKDDNNDINDRITFFGEAGKITINTIWNGFDSKAVIEGSDAQKKLEEYKAVMSRFNAQNLELLRASQDSVLLSNPMAIDSLQVANEQNIKRSYLYALNYAMSNANSDVAPFIALTEVADANVKYLDSLYHILSPEVAQGKYGKALKKHLEARASE</sequence>
<dbReference type="RefSeq" id="WP_129602699.1">
    <property type="nucleotide sequence ID" value="NZ_CP035544.1"/>
</dbReference>
<dbReference type="PROSITE" id="PS51257">
    <property type="entry name" value="PROKAR_LIPOPROTEIN"/>
    <property type="match status" value="1"/>
</dbReference>
<dbReference type="OrthoDB" id="1143206at2"/>
<reference evidence="2 3" key="1">
    <citation type="submission" date="2019-01" db="EMBL/GenBank/DDBJ databases">
        <title>Muriicola soli sp. nov., isolated from soil.</title>
        <authorList>
            <person name="Kang H.J."/>
            <person name="Kim S.B."/>
        </authorList>
    </citation>
    <scope>NUCLEOTIDE SEQUENCE [LARGE SCALE GENOMIC DNA]</scope>
    <source>
        <strain evidence="2 3">MMS17-SY002</strain>
    </source>
</reference>
<proteinExistence type="predicted"/>
<organism evidence="2 3">
    <name type="scientific">Muriicola soli</name>
    <dbReference type="NCBI Taxonomy" id="2507538"/>
    <lineage>
        <taxon>Bacteria</taxon>
        <taxon>Pseudomonadati</taxon>
        <taxon>Bacteroidota</taxon>
        <taxon>Flavobacteriia</taxon>
        <taxon>Flavobacteriales</taxon>
        <taxon>Flavobacteriaceae</taxon>
        <taxon>Muriicola</taxon>
    </lineage>
</organism>
<protein>
    <submittedName>
        <fullName evidence="2">DUF4369 domain-containing protein</fullName>
    </submittedName>
</protein>
<dbReference type="InterPro" id="IPR025380">
    <property type="entry name" value="DUF4369"/>
</dbReference>
<accession>A0A411E794</accession>